<proteinExistence type="predicted"/>
<accession>A0ABU0DSD3</accession>
<evidence type="ECO:0000313" key="2">
    <source>
        <dbReference type="Proteomes" id="UP001236723"/>
    </source>
</evidence>
<keyword evidence="2" id="KW-1185">Reference proteome</keyword>
<reference evidence="1 2" key="1">
    <citation type="submission" date="2023-07" db="EMBL/GenBank/DDBJ databases">
        <title>Genomic Encyclopedia of Type Strains, Phase IV (KMG-IV): sequencing the most valuable type-strain genomes for metagenomic binning, comparative biology and taxonomic classification.</title>
        <authorList>
            <person name="Goeker M."/>
        </authorList>
    </citation>
    <scope>NUCLEOTIDE SEQUENCE [LARGE SCALE GENOMIC DNA]</scope>
    <source>
        <strain evidence="1 2">DSM 15448</strain>
    </source>
</reference>
<sequence length="31" mass="3646">MNRPYCPECGKQVDERSYSLECAYCLSKKDE</sequence>
<protein>
    <submittedName>
        <fullName evidence="1">Endogenous inhibitor of DNA gyrase (YacG/DUF329 family)</fullName>
    </submittedName>
</protein>
<dbReference type="EMBL" id="JAUSUP010000002">
    <property type="protein sequence ID" value="MDQ0351363.1"/>
    <property type="molecule type" value="Genomic_DNA"/>
</dbReference>
<name>A0ABU0DSD3_9BACI</name>
<comment type="caution">
    <text evidence="1">The sequence shown here is derived from an EMBL/GenBank/DDBJ whole genome shotgun (WGS) entry which is preliminary data.</text>
</comment>
<gene>
    <name evidence="1" type="ORF">J2R98_001177</name>
</gene>
<dbReference type="Proteomes" id="UP001236723">
    <property type="component" value="Unassembled WGS sequence"/>
</dbReference>
<evidence type="ECO:0000313" key="1">
    <source>
        <dbReference type="EMBL" id="MDQ0351363.1"/>
    </source>
</evidence>
<organism evidence="1 2">
    <name type="scientific">Alkalibacillus filiformis</name>
    <dbReference type="NCBI Taxonomy" id="200990"/>
    <lineage>
        <taxon>Bacteria</taxon>
        <taxon>Bacillati</taxon>
        <taxon>Bacillota</taxon>
        <taxon>Bacilli</taxon>
        <taxon>Bacillales</taxon>
        <taxon>Bacillaceae</taxon>
        <taxon>Alkalibacillus</taxon>
    </lineage>
</organism>